<feature type="region of interest" description="Disordered" evidence="2">
    <location>
        <begin position="196"/>
        <end position="216"/>
    </location>
</feature>
<sequence length="216" mass="23447">MRISELSRRSGVPLATIKFYLRERLLHEGRLTSATQARYDESHLARLRLIQALTGPAGLSVAKTRRVLTLIDEPTAPTLDLLGSAHEVVSHPPAEEPPLEQVDAALRRLGWEVSEENQAHRAEVAAAVAAIGVADFALPERAFEGYATAMLEVAAMEIAAMPTESAEAAVRYVVLGTVLVEPLLLALRRLAQQEASKRRFGPPSEAARTPGQHVQP</sequence>
<dbReference type="EMBL" id="BAABAB010000042">
    <property type="protein sequence ID" value="GAA3636457.1"/>
    <property type="molecule type" value="Genomic_DNA"/>
</dbReference>
<dbReference type="InterPro" id="IPR000551">
    <property type="entry name" value="MerR-type_HTH_dom"/>
</dbReference>
<evidence type="ECO:0000256" key="1">
    <source>
        <dbReference type="ARBA" id="ARBA00023125"/>
    </source>
</evidence>
<dbReference type="Pfam" id="PF13411">
    <property type="entry name" value="MerR_1"/>
    <property type="match status" value="1"/>
</dbReference>
<organism evidence="4 5">
    <name type="scientific">Microlunatus ginsengisoli</name>
    <dbReference type="NCBI Taxonomy" id="363863"/>
    <lineage>
        <taxon>Bacteria</taxon>
        <taxon>Bacillati</taxon>
        <taxon>Actinomycetota</taxon>
        <taxon>Actinomycetes</taxon>
        <taxon>Propionibacteriales</taxon>
        <taxon>Propionibacteriaceae</taxon>
        <taxon>Microlunatus</taxon>
    </lineage>
</organism>
<proteinExistence type="predicted"/>
<name>A0ABP7ANX7_9ACTN</name>
<evidence type="ECO:0000259" key="3">
    <source>
        <dbReference type="PROSITE" id="PS50937"/>
    </source>
</evidence>
<feature type="domain" description="HTH merR-type" evidence="3">
    <location>
        <begin position="1"/>
        <end position="70"/>
    </location>
</feature>
<evidence type="ECO:0000256" key="2">
    <source>
        <dbReference type="SAM" id="MobiDB-lite"/>
    </source>
</evidence>
<gene>
    <name evidence="4" type="ORF">GCM10022236_43770</name>
</gene>
<dbReference type="InterPro" id="IPR009061">
    <property type="entry name" value="DNA-bd_dom_put_sf"/>
</dbReference>
<dbReference type="Proteomes" id="UP001501490">
    <property type="component" value="Unassembled WGS sequence"/>
</dbReference>
<evidence type="ECO:0000313" key="4">
    <source>
        <dbReference type="EMBL" id="GAA3636457.1"/>
    </source>
</evidence>
<keyword evidence="5" id="KW-1185">Reference proteome</keyword>
<dbReference type="PANTHER" id="PTHR30204:SF98">
    <property type="entry name" value="HTH-TYPE TRANSCRIPTIONAL REGULATOR ADHR"/>
    <property type="match status" value="1"/>
</dbReference>
<evidence type="ECO:0000313" key="5">
    <source>
        <dbReference type="Proteomes" id="UP001501490"/>
    </source>
</evidence>
<dbReference type="PROSITE" id="PS50937">
    <property type="entry name" value="HTH_MERR_2"/>
    <property type="match status" value="1"/>
</dbReference>
<dbReference type="PANTHER" id="PTHR30204">
    <property type="entry name" value="REDOX-CYCLING DRUG-SENSING TRANSCRIPTIONAL ACTIVATOR SOXR"/>
    <property type="match status" value="1"/>
</dbReference>
<keyword evidence="1" id="KW-0238">DNA-binding</keyword>
<dbReference type="RefSeq" id="WP_344808591.1">
    <property type="nucleotide sequence ID" value="NZ_BAABAB010000042.1"/>
</dbReference>
<dbReference type="Gene3D" id="1.10.1660.10">
    <property type="match status" value="1"/>
</dbReference>
<dbReference type="InterPro" id="IPR047057">
    <property type="entry name" value="MerR_fam"/>
</dbReference>
<protein>
    <submittedName>
        <fullName evidence="4">MerR family transcriptional regulator</fullName>
    </submittedName>
</protein>
<comment type="caution">
    <text evidence="4">The sequence shown here is derived from an EMBL/GenBank/DDBJ whole genome shotgun (WGS) entry which is preliminary data.</text>
</comment>
<reference evidence="5" key="1">
    <citation type="journal article" date="2019" name="Int. J. Syst. Evol. Microbiol.">
        <title>The Global Catalogue of Microorganisms (GCM) 10K type strain sequencing project: providing services to taxonomists for standard genome sequencing and annotation.</title>
        <authorList>
            <consortium name="The Broad Institute Genomics Platform"/>
            <consortium name="The Broad Institute Genome Sequencing Center for Infectious Disease"/>
            <person name="Wu L."/>
            <person name="Ma J."/>
        </authorList>
    </citation>
    <scope>NUCLEOTIDE SEQUENCE [LARGE SCALE GENOMIC DNA]</scope>
    <source>
        <strain evidence="5">JCM 16929</strain>
    </source>
</reference>
<dbReference type="SMART" id="SM00422">
    <property type="entry name" value="HTH_MERR"/>
    <property type="match status" value="1"/>
</dbReference>
<accession>A0ABP7ANX7</accession>
<dbReference type="SUPFAM" id="SSF46955">
    <property type="entry name" value="Putative DNA-binding domain"/>
    <property type="match status" value="1"/>
</dbReference>